<evidence type="ECO:0000256" key="4">
    <source>
        <dbReference type="ARBA" id="ARBA00023163"/>
    </source>
</evidence>
<dbReference type="InterPro" id="IPR058163">
    <property type="entry name" value="LysR-type_TF_proteobact-type"/>
</dbReference>
<dbReference type="InterPro" id="IPR036388">
    <property type="entry name" value="WH-like_DNA-bd_sf"/>
</dbReference>
<dbReference type="Proteomes" id="UP000191988">
    <property type="component" value="Unassembled WGS sequence"/>
</dbReference>
<reference evidence="7" key="1">
    <citation type="submission" date="2016-01" db="EMBL/GenBank/DDBJ databases">
        <authorList>
            <person name="Regsiter A."/>
            <person name="william w."/>
        </authorList>
    </citation>
    <scope>NUCLEOTIDE SEQUENCE [LARGE SCALE GENOMIC DNA]</scope>
    <source>
        <strain evidence="7">CFBP 6623</strain>
    </source>
</reference>
<dbReference type="PRINTS" id="PR00039">
    <property type="entry name" value="HTHLYSR"/>
</dbReference>
<dbReference type="PANTHER" id="PTHR30537:SF26">
    <property type="entry name" value="GLYCINE CLEAVAGE SYSTEM TRANSCRIPTIONAL ACTIVATOR"/>
    <property type="match status" value="1"/>
</dbReference>
<keyword evidence="4" id="KW-0804">Transcription</keyword>
<keyword evidence="3" id="KW-0238">DNA-binding</keyword>
<dbReference type="Pfam" id="PF03466">
    <property type="entry name" value="LysR_substrate"/>
    <property type="match status" value="1"/>
</dbReference>
<dbReference type="GO" id="GO:0003700">
    <property type="term" value="F:DNA-binding transcription factor activity"/>
    <property type="evidence" value="ECO:0007669"/>
    <property type="project" value="InterPro"/>
</dbReference>
<dbReference type="AlphaFoldDB" id="A0A1S7QYL1"/>
<dbReference type="Gene3D" id="3.40.190.10">
    <property type="entry name" value="Periplasmic binding protein-like II"/>
    <property type="match status" value="2"/>
</dbReference>
<comment type="similarity">
    <text evidence="1">Belongs to the LysR transcriptional regulatory family.</text>
</comment>
<dbReference type="PROSITE" id="PS50931">
    <property type="entry name" value="HTH_LYSR"/>
    <property type="match status" value="1"/>
</dbReference>
<evidence type="ECO:0000313" key="6">
    <source>
        <dbReference type="EMBL" id="CUX44254.1"/>
    </source>
</evidence>
<dbReference type="STRING" id="1183432.AGR3A_Lc110106"/>
<dbReference type="GO" id="GO:0043565">
    <property type="term" value="F:sequence-specific DNA binding"/>
    <property type="evidence" value="ECO:0007669"/>
    <property type="project" value="TreeGrafter"/>
</dbReference>
<proteinExistence type="inferred from homology"/>
<dbReference type="InterPro" id="IPR036390">
    <property type="entry name" value="WH_DNA-bd_sf"/>
</dbReference>
<accession>A0A1S7QYL1</accession>
<protein>
    <submittedName>
        <fullName evidence="6">LysR family transcriptional regulator</fullName>
    </submittedName>
</protein>
<evidence type="ECO:0000256" key="3">
    <source>
        <dbReference type="ARBA" id="ARBA00023125"/>
    </source>
</evidence>
<dbReference type="GO" id="GO:0006351">
    <property type="term" value="P:DNA-templated transcription"/>
    <property type="evidence" value="ECO:0007669"/>
    <property type="project" value="TreeGrafter"/>
</dbReference>
<dbReference type="SUPFAM" id="SSF46785">
    <property type="entry name" value="Winged helix' DNA-binding domain"/>
    <property type="match status" value="1"/>
</dbReference>
<dbReference type="EMBL" id="FBWK01000047">
    <property type="protein sequence ID" value="CUX44254.1"/>
    <property type="molecule type" value="Genomic_DNA"/>
</dbReference>
<keyword evidence="7" id="KW-1185">Reference proteome</keyword>
<dbReference type="InterPro" id="IPR000847">
    <property type="entry name" value="LysR_HTH_N"/>
</dbReference>
<name>A0A1S7QYL1_9HYPH</name>
<keyword evidence="2" id="KW-0805">Transcription regulation</keyword>
<dbReference type="Gene3D" id="1.10.10.10">
    <property type="entry name" value="Winged helix-like DNA-binding domain superfamily/Winged helix DNA-binding domain"/>
    <property type="match status" value="1"/>
</dbReference>
<organism evidence="6 7">
    <name type="scientific">Agrobacterium tomkonis CFBP 6623</name>
    <dbReference type="NCBI Taxonomy" id="1183432"/>
    <lineage>
        <taxon>Bacteria</taxon>
        <taxon>Pseudomonadati</taxon>
        <taxon>Pseudomonadota</taxon>
        <taxon>Alphaproteobacteria</taxon>
        <taxon>Hyphomicrobiales</taxon>
        <taxon>Rhizobiaceae</taxon>
        <taxon>Rhizobium/Agrobacterium group</taxon>
        <taxon>Agrobacterium</taxon>
        <taxon>Agrobacterium tumefaciens complex</taxon>
    </lineage>
</organism>
<dbReference type="RefSeq" id="WP_080842813.1">
    <property type="nucleotide sequence ID" value="NZ_LT009724.1"/>
</dbReference>
<gene>
    <name evidence="6" type="ORF">AGR3A_Lc110106</name>
</gene>
<evidence type="ECO:0000313" key="7">
    <source>
        <dbReference type="Proteomes" id="UP000191988"/>
    </source>
</evidence>
<dbReference type="SUPFAM" id="SSF53850">
    <property type="entry name" value="Periplasmic binding protein-like II"/>
    <property type="match status" value="1"/>
</dbReference>
<sequence length="323" mass="35039">MRTEFVAPAGSRAAFRLPTLSRLPPLTALRAFVVAARHASFSRAAEELHVSTAAIGQQVRILETHLGQPLFSRQRGELLLTDAGNALYPGLADAFETMIGSLSDLMVSNARPQLKVLAEGCFAARWLAPRLGSIVPALGDVELSIESLESETIDLTHFDADCAIVATHAQIPGFIQEPLFADTVSAVCTPDFAARHALADEPERLRNFGFAMLRGNGVDPAFEWANWLRACRIPLRLSATGPRFSRQTALIEAILSGHGIGLVRHSLISEDLKNGRLIAPFGSPQPTASRYHLLTSPDRRRLPEVASLLALLREDMRSLEAAA</sequence>
<evidence type="ECO:0000256" key="2">
    <source>
        <dbReference type="ARBA" id="ARBA00023015"/>
    </source>
</evidence>
<evidence type="ECO:0000259" key="5">
    <source>
        <dbReference type="PROSITE" id="PS50931"/>
    </source>
</evidence>
<dbReference type="Pfam" id="PF00126">
    <property type="entry name" value="HTH_1"/>
    <property type="match status" value="1"/>
</dbReference>
<dbReference type="PANTHER" id="PTHR30537">
    <property type="entry name" value="HTH-TYPE TRANSCRIPTIONAL REGULATOR"/>
    <property type="match status" value="1"/>
</dbReference>
<feature type="domain" description="HTH lysR-type" evidence="5">
    <location>
        <begin position="24"/>
        <end position="81"/>
    </location>
</feature>
<evidence type="ECO:0000256" key="1">
    <source>
        <dbReference type="ARBA" id="ARBA00009437"/>
    </source>
</evidence>
<dbReference type="InterPro" id="IPR005119">
    <property type="entry name" value="LysR_subst-bd"/>
</dbReference>